<dbReference type="Pfam" id="PF01380">
    <property type="entry name" value="SIS"/>
    <property type="match status" value="1"/>
</dbReference>
<dbReference type="InterPro" id="IPR047640">
    <property type="entry name" value="RpiR-like"/>
</dbReference>
<evidence type="ECO:0000313" key="7">
    <source>
        <dbReference type="Proteomes" id="UP001596516"/>
    </source>
</evidence>
<evidence type="ECO:0000259" key="4">
    <source>
        <dbReference type="PROSITE" id="PS51071"/>
    </source>
</evidence>
<dbReference type="EMBL" id="JBHTFQ010000007">
    <property type="protein sequence ID" value="MFC7705204.1"/>
    <property type="molecule type" value="Genomic_DNA"/>
</dbReference>
<dbReference type="Pfam" id="PF01418">
    <property type="entry name" value="HTH_6"/>
    <property type="match status" value="1"/>
</dbReference>
<keyword evidence="7" id="KW-1185">Reference proteome</keyword>
<dbReference type="PANTHER" id="PTHR30514">
    <property type="entry name" value="GLUCOKINASE"/>
    <property type="match status" value="1"/>
</dbReference>
<dbReference type="InterPro" id="IPR035472">
    <property type="entry name" value="RpiR-like_SIS"/>
</dbReference>
<evidence type="ECO:0000256" key="2">
    <source>
        <dbReference type="ARBA" id="ARBA00023125"/>
    </source>
</evidence>
<comment type="caution">
    <text evidence="6">The sequence shown here is derived from an EMBL/GenBank/DDBJ whole genome shotgun (WGS) entry which is preliminary data.</text>
</comment>
<dbReference type="Gene3D" id="1.10.10.10">
    <property type="entry name" value="Winged helix-like DNA-binding domain superfamily/Winged helix DNA-binding domain"/>
    <property type="match status" value="1"/>
</dbReference>
<dbReference type="Proteomes" id="UP001596516">
    <property type="component" value="Unassembled WGS sequence"/>
</dbReference>
<organism evidence="6 7">
    <name type="scientific">Plastorhodobacter daqingensis</name>
    <dbReference type="NCBI Taxonomy" id="1387281"/>
    <lineage>
        <taxon>Bacteria</taxon>
        <taxon>Pseudomonadati</taxon>
        <taxon>Pseudomonadota</taxon>
        <taxon>Alphaproteobacteria</taxon>
        <taxon>Rhodobacterales</taxon>
        <taxon>Paracoccaceae</taxon>
        <taxon>Plastorhodobacter</taxon>
    </lineage>
</organism>
<dbReference type="PANTHER" id="PTHR30514:SF1">
    <property type="entry name" value="HTH-TYPE TRANSCRIPTIONAL REGULATOR HEXR-RELATED"/>
    <property type="match status" value="1"/>
</dbReference>
<dbReference type="PROSITE" id="PS51071">
    <property type="entry name" value="HTH_RPIR"/>
    <property type="match status" value="1"/>
</dbReference>
<name>A0ABW2UKJ1_9RHOB</name>
<keyword evidence="3" id="KW-0804">Transcription</keyword>
<dbReference type="RefSeq" id="WP_052453137.1">
    <property type="nucleotide sequence ID" value="NZ_JBHTFQ010000007.1"/>
</dbReference>
<gene>
    <name evidence="6" type="ORF">ACFQXB_13455</name>
</gene>
<feature type="domain" description="SIS" evidence="5">
    <location>
        <begin position="139"/>
        <end position="278"/>
    </location>
</feature>
<proteinExistence type="predicted"/>
<dbReference type="PROSITE" id="PS51464">
    <property type="entry name" value="SIS"/>
    <property type="match status" value="1"/>
</dbReference>
<dbReference type="InterPro" id="IPR036388">
    <property type="entry name" value="WH-like_DNA-bd_sf"/>
</dbReference>
<dbReference type="Gene3D" id="3.40.50.10490">
    <property type="entry name" value="Glucose-6-phosphate isomerase like protein, domain 1"/>
    <property type="match status" value="1"/>
</dbReference>
<dbReference type="SUPFAM" id="SSF46689">
    <property type="entry name" value="Homeodomain-like"/>
    <property type="match status" value="1"/>
</dbReference>
<dbReference type="InterPro" id="IPR009057">
    <property type="entry name" value="Homeodomain-like_sf"/>
</dbReference>
<keyword evidence="1" id="KW-0805">Transcription regulation</keyword>
<reference evidence="7" key="1">
    <citation type="journal article" date="2019" name="Int. J. Syst. Evol. Microbiol.">
        <title>The Global Catalogue of Microorganisms (GCM) 10K type strain sequencing project: providing services to taxonomists for standard genome sequencing and annotation.</title>
        <authorList>
            <consortium name="The Broad Institute Genomics Platform"/>
            <consortium name="The Broad Institute Genome Sequencing Center for Infectious Disease"/>
            <person name="Wu L."/>
            <person name="Ma J."/>
        </authorList>
    </citation>
    <scope>NUCLEOTIDE SEQUENCE [LARGE SCALE GENOMIC DNA]</scope>
    <source>
        <strain evidence="7">CGMCC 1.12750</strain>
    </source>
</reference>
<evidence type="ECO:0000256" key="1">
    <source>
        <dbReference type="ARBA" id="ARBA00023015"/>
    </source>
</evidence>
<dbReference type="SUPFAM" id="SSF53697">
    <property type="entry name" value="SIS domain"/>
    <property type="match status" value="1"/>
</dbReference>
<dbReference type="InterPro" id="IPR000281">
    <property type="entry name" value="HTH_RpiR"/>
</dbReference>
<dbReference type="InterPro" id="IPR001347">
    <property type="entry name" value="SIS_dom"/>
</dbReference>
<dbReference type="CDD" id="cd05013">
    <property type="entry name" value="SIS_RpiR"/>
    <property type="match status" value="1"/>
</dbReference>
<evidence type="ECO:0000313" key="6">
    <source>
        <dbReference type="EMBL" id="MFC7705204.1"/>
    </source>
</evidence>
<evidence type="ECO:0000256" key="3">
    <source>
        <dbReference type="ARBA" id="ARBA00023163"/>
    </source>
</evidence>
<evidence type="ECO:0000259" key="5">
    <source>
        <dbReference type="PROSITE" id="PS51464"/>
    </source>
</evidence>
<keyword evidence="2" id="KW-0238">DNA-binding</keyword>
<accession>A0ABW2UKJ1</accession>
<sequence length="317" mass="33685">MAVLGAPAPDSLPPGSVVAERIEAVYPELSQALRTFADFVLRSPLKVAGLSINDTVEVTGVSVASANRFARKLGFPGYAEFRAELLRGLAPAQEPVEKLRRKLSEASSTIEVVQASLAEDAANLHGSMANLDPARCEQAVDMISAARRIFILGFDSAAGLALILSHRLQAVGCDVRTVESGAGTISVARHLTSLGPEDLVIAITFPRYLRDTVAMSRFAHQHGIPILVVTDNQTSPLAKIGTVVLYAQARRSFASTSDAAVLAVLEALVAGVANKRPGAADAAQRFADTGFYWFAYPEQESDAKPANSKSSRKKDKT</sequence>
<feature type="domain" description="HTH rpiR-type" evidence="4">
    <location>
        <begin position="16"/>
        <end position="92"/>
    </location>
</feature>
<protein>
    <submittedName>
        <fullName evidence="6">MurR/RpiR family transcriptional regulator</fullName>
    </submittedName>
</protein>
<dbReference type="InterPro" id="IPR046348">
    <property type="entry name" value="SIS_dom_sf"/>
</dbReference>